<evidence type="ECO:0000313" key="1">
    <source>
        <dbReference type="EMBL" id="MBI4210824.1"/>
    </source>
</evidence>
<dbReference type="AlphaFoldDB" id="A0A8T3YJW3"/>
<accession>A0A8T3YJW3</accession>
<gene>
    <name evidence="1" type="ORF">HY544_04945</name>
</gene>
<sequence>MTINPLTVRRLESLIAAFSAGNSQDVKSLGRNFIEQAVSQDDKALAKISVVAYSLYKMLSKEHFVKSPRWPTISRSITSSLTRSTQALQRNDVGGFSKSLEDAVHRIEGADDQLSNFARNIFEKAKIKQASTAYAMGLSLNQSASLTGSDRKELQKYIGATKIHDEQPVKMNIGQRMKMLRELLAK</sequence>
<dbReference type="Proteomes" id="UP000732298">
    <property type="component" value="Unassembled WGS sequence"/>
</dbReference>
<name>A0A8T3YJW3_9ARCH</name>
<organism evidence="1 2">
    <name type="scientific">Candidatus Iainarchaeum sp</name>
    <dbReference type="NCBI Taxonomy" id="3101447"/>
    <lineage>
        <taxon>Archaea</taxon>
        <taxon>Candidatus Iainarchaeota</taxon>
        <taxon>Candidatus Iainarchaeia</taxon>
        <taxon>Candidatus Iainarchaeales</taxon>
        <taxon>Candidatus Iainarchaeaceae</taxon>
        <taxon>Candidatus Iainarchaeum</taxon>
    </lineage>
</organism>
<evidence type="ECO:0000313" key="2">
    <source>
        <dbReference type="Proteomes" id="UP000732298"/>
    </source>
</evidence>
<protein>
    <submittedName>
        <fullName evidence="1">Uncharacterized protein</fullName>
    </submittedName>
</protein>
<comment type="caution">
    <text evidence="1">The sequence shown here is derived from an EMBL/GenBank/DDBJ whole genome shotgun (WGS) entry which is preliminary data.</text>
</comment>
<proteinExistence type="predicted"/>
<reference evidence="1" key="1">
    <citation type="submission" date="2020-07" db="EMBL/GenBank/DDBJ databases">
        <title>Huge and variable diversity of episymbiotic CPR bacteria and DPANN archaea in groundwater ecosystems.</title>
        <authorList>
            <person name="He C.Y."/>
            <person name="Keren R."/>
            <person name="Whittaker M."/>
            <person name="Farag I.F."/>
            <person name="Doudna J."/>
            <person name="Cate J.H.D."/>
            <person name="Banfield J.F."/>
        </authorList>
    </citation>
    <scope>NUCLEOTIDE SEQUENCE</scope>
    <source>
        <strain evidence="1">NC_groundwater_1296_Ag_S-0.2um_52_80</strain>
    </source>
</reference>
<dbReference type="EMBL" id="JACQPB010000042">
    <property type="protein sequence ID" value="MBI4210824.1"/>
    <property type="molecule type" value="Genomic_DNA"/>
</dbReference>